<keyword evidence="1" id="KW-1015">Disulfide bond</keyword>
<feature type="region of interest" description="Disordered" evidence="2">
    <location>
        <begin position="65"/>
        <end position="96"/>
    </location>
</feature>
<gene>
    <name evidence="5" type="ORF">NXF25_016588</name>
</gene>
<feature type="domain" description="BRICHOS" evidence="4">
    <location>
        <begin position="167"/>
        <end position="264"/>
    </location>
</feature>
<evidence type="ECO:0000256" key="2">
    <source>
        <dbReference type="SAM" id="MobiDB-lite"/>
    </source>
</evidence>
<keyword evidence="3" id="KW-1133">Transmembrane helix</keyword>
<proteinExistence type="predicted"/>
<dbReference type="InterPro" id="IPR007084">
    <property type="entry name" value="BRICHOS_dom"/>
</dbReference>
<feature type="transmembrane region" description="Helical" evidence="3">
    <location>
        <begin position="275"/>
        <end position="297"/>
    </location>
</feature>
<comment type="caution">
    <text evidence="5">The sequence shown here is derived from an EMBL/GenBank/DDBJ whole genome shotgun (WGS) entry which is preliminary data.</text>
</comment>
<evidence type="ECO:0000313" key="6">
    <source>
        <dbReference type="Proteomes" id="UP001474421"/>
    </source>
</evidence>
<dbReference type="SMART" id="SM01039">
    <property type="entry name" value="BRICHOS"/>
    <property type="match status" value="1"/>
</dbReference>
<dbReference type="Gene3D" id="3.30.390.150">
    <property type="match status" value="1"/>
</dbReference>
<protein>
    <submittedName>
        <fullName evidence="5">BRICHOS domain-containing protein 5</fullName>
    </submittedName>
</protein>
<dbReference type="EMBL" id="JAOTOJ010000014">
    <property type="protein sequence ID" value="KAK9393326.1"/>
    <property type="molecule type" value="Genomic_DNA"/>
</dbReference>
<dbReference type="AlphaFoldDB" id="A0AAW1AV50"/>
<evidence type="ECO:0000313" key="5">
    <source>
        <dbReference type="EMBL" id="KAK9393326.1"/>
    </source>
</evidence>
<evidence type="ECO:0000259" key="4">
    <source>
        <dbReference type="PROSITE" id="PS50869"/>
    </source>
</evidence>
<reference evidence="5 6" key="1">
    <citation type="journal article" date="2024" name="Proc. Natl. Acad. Sci. U.S.A.">
        <title>The genetic regulatory architecture and epigenomic basis for age-related changes in rattlesnake venom.</title>
        <authorList>
            <person name="Hogan M.P."/>
            <person name="Holding M.L."/>
            <person name="Nystrom G.S."/>
            <person name="Colston T.J."/>
            <person name="Bartlett D.A."/>
            <person name="Mason A.J."/>
            <person name="Ellsworth S.A."/>
            <person name="Rautsaw R.M."/>
            <person name="Lawrence K.C."/>
            <person name="Strickland J.L."/>
            <person name="He B."/>
            <person name="Fraser P."/>
            <person name="Margres M.J."/>
            <person name="Gilbert D.M."/>
            <person name="Gibbs H.L."/>
            <person name="Parkinson C.L."/>
            <person name="Rokyta D.R."/>
        </authorList>
    </citation>
    <scope>NUCLEOTIDE SEQUENCE [LARGE SCALE GENOMIC DNA]</scope>
    <source>
        <strain evidence="5">DRR0105</strain>
    </source>
</reference>
<dbReference type="InterPro" id="IPR051772">
    <property type="entry name" value="Gastrokine"/>
</dbReference>
<accession>A0AAW1AV50</accession>
<keyword evidence="3" id="KW-0812">Transmembrane</keyword>
<sequence length="299" mass="32977">MSRLGIKAFLSSTPPLVISEYQKEEEGWCDPLPGWESRGTAHLALLGTFLSFQLGALELQSLDSVEEKGHPSGMEEQAVAHTTLSPERPPPAESHSPTRVFGAILSITLACGIICITVAATVSFTQASPKPLLQVMRLNFQNRPGSSMNQSVVVSKAKNTITYYITSSSNQTTAILFDCKNGYVCYKLSGHSNCYLKRMNAQDQEVAQASFNLSKHKEDPPLLPSHGSQYYREFLGVVPGSLVQPAETGEAARALCEQVPIRWVKKKDDPPKQRLIYLCIDICFPNNICVSICFYYLPE</sequence>
<keyword evidence="3" id="KW-0472">Membrane</keyword>
<feature type="transmembrane region" description="Helical" evidence="3">
    <location>
        <begin position="100"/>
        <end position="124"/>
    </location>
</feature>
<dbReference type="PROSITE" id="PS50869">
    <property type="entry name" value="BRICHOS"/>
    <property type="match status" value="1"/>
</dbReference>
<name>A0AAW1AV50_CROAD</name>
<dbReference type="PANTHER" id="PTHR16483">
    <property type="entry name" value="GASTROKINE 1"/>
    <property type="match status" value="1"/>
</dbReference>
<dbReference type="Pfam" id="PF04089">
    <property type="entry name" value="BRICHOS"/>
    <property type="match status" value="1"/>
</dbReference>
<evidence type="ECO:0000256" key="1">
    <source>
        <dbReference type="ARBA" id="ARBA00023157"/>
    </source>
</evidence>
<keyword evidence="6" id="KW-1185">Reference proteome</keyword>
<organism evidence="5 6">
    <name type="scientific">Crotalus adamanteus</name>
    <name type="common">Eastern diamondback rattlesnake</name>
    <dbReference type="NCBI Taxonomy" id="8729"/>
    <lineage>
        <taxon>Eukaryota</taxon>
        <taxon>Metazoa</taxon>
        <taxon>Chordata</taxon>
        <taxon>Craniata</taxon>
        <taxon>Vertebrata</taxon>
        <taxon>Euteleostomi</taxon>
        <taxon>Lepidosauria</taxon>
        <taxon>Squamata</taxon>
        <taxon>Bifurcata</taxon>
        <taxon>Unidentata</taxon>
        <taxon>Episquamata</taxon>
        <taxon>Toxicofera</taxon>
        <taxon>Serpentes</taxon>
        <taxon>Colubroidea</taxon>
        <taxon>Viperidae</taxon>
        <taxon>Crotalinae</taxon>
        <taxon>Crotalus</taxon>
    </lineage>
</organism>
<evidence type="ECO:0000256" key="3">
    <source>
        <dbReference type="SAM" id="Phobius"/>
    </source>
</evidence>
<dbReference type="Proteomes" id="UP001474421">
    <property type="component" value="Unassembled WGS sequence"/>
</dbReference>